<organism evidence="2 3">
    <name type="scientific">Terracoccus luteus</name>
    <dbReference type="NCBI Taxonomy" id="53356"/>
    <lineage>
        <taxon>Bacteria</taxon>
        <taxon>Bacillati</taxon>
        <taxon>Actinomycetota</taxon>
        <taxon>Actinomycetes</taxon>
        <taxon>Micrococcales</taxon>
        <taxon>Intrasporangiaceae</taxon>
        <taxon>Terracoccus</taxon>
    </lineage>
</organism>
<dbReference type="AlphaFoldDB" id="A0A495XRE4"/>
<dbReference type="EMBL" id="RBXT01000001">
    <property type="protein sequence ID" value="RKT77121.1"/>
    <property type="molecule type" value="Genomic_DNA"/>
</dbReference>
<evidence type="ECO:0000256" key="1">
    <source>
        <dbReference type="SAM" id="MobiDB-lite"/>
    </source>
</evidence>
<sequence length="59" mass="6142">MGPARAGTASAYPVPVAGAPQARGPGRMPCSGLSVDMQVAHMWGLIELLDHTHPTSEEM</sequence>
<gene>
    <name evidence="2" type="ORF">DFJ68_0536</name>
</gene>
<comment type="caution">
    <text evidence="2">The sequence shown here is derived from an EMBL/GenBank/DDBJ whole genome shotgun (WGS) entry which is preliminary data.</text>
</comment>
<name>A0A495XRE4_9MICO</name>
<proteinExistence type="predicted"/>
<accession>A0A495XRE4</accession>
<keyword evidence="3" id="KW-1185">Reference proteome</keyword>
<reference evidence="2 3" key="1">
    <citation type="submission" date="2018-10" db="EMBL/GenBank/DDBJ databases">
        <title>Sequencing the genomes of 1000 actinobacteria strains.</title>
        <authorList>
            <person name="Klenk H.-P."/>
        </authorList>
    </citation>
    <scope>NUCLEOTIDE SEQUENCE [LARGE SCALE GENOMIC DNA]</scope>
    <source>
        <strain evidence="2 3">DSM 44267</strain>
    </source>
</reference>
<protein>
    <submittedName>
        <fullName evidence="2">Uncharacterized protein</fullName>
    </submittedName>
</protein>
<evidence type="ECO:0000313" key="3">
    <source>
        <dbReference type="Proteomes" id="UP000278440"/>
    </source>
</evidence>
<evidence type="ECO:0000313" key="2">
    <source>
        <dbReference type="EMBL" id="RKT77121.1"/>
    </source>
</evidence>
<feature type="region of interest" description="Disordered" evidence="1">
    <location>
        <begin position="1"/>
        <end position="27"/>
    </location>
</feature>
<dbReference type="Proteomes" id="UP000278440">
    <property type="component" value="Unassembled WGS sequence"/>
</dbReference>